<sequence>MDPADREPFLAAITKLAKTRRRDGAFNWGITEDASDPSVFLEWFMTESWAEHLRQHRRTSLADVDLHSEVRSFQMRDQEPSVRHYLSANPASGEVSHASNRHVRGAA</sequence>
<keyword evidence="2" id="KW-1003">Cell membrane</keyword>
<name>A0A917DAD2_9HYPH</name>
<protein>
    <submittedName>
        <fullName evidence="4">Uncharacterized protein</fullName>
    </submittedName>
</protein>
<evidence type="ECO:0000313" key="5">
    <source>
        <dbReference type="Proteomes" id="UP000613160"/>
    </source>
</evidence>
<dbReference type="InterPro" id="IPR010290">
    <property type="entry name" value="TM_effector"/>
</dbReference>
<dbReference type="Pfam" id="PF05977">
    <property type="entry name" value="MFS_3"/>
    <property type="match status" value="1"/>
</dbReference>
<comment type="caution">
    <text evidence="4">The sequence shown here is derived from an EMBL/GenBank/DDBJ whole genome shotgun (WGS) entry which is preliminary data.</text>
</comment>
<keyword evidence="5" id="KW-1185">Reference proteome</keyword>
<dbReference type="Proteomes" id="UP000613160">
    <property type="component" value="Unassembled WGS sequence"/>
</dbReference>
<dbReference type="EMBL" id="BMJJ01000005">
    <property type="protein sequence ID" value="GGD21982.1"/>
    <property type="molecule type" value="Genomic_DNA"/>
</dbReference>
<feature type="region of interest" description="Disordered" evidence="3">
    <location>
        <begin position="87"/>
        <end position="107"/>
    </location>
</feature>
<reference evidence="4" key="2">
    <citation type="submission" date="2020-09" db="EMBL/GenBank/DDBJ databases">
        <authorList>
            <person name="Sun Q."/>
            <person name="Zhou Y."/>
        </authorList>
    </citation>
    <scope>NUCLEOTIDE SEQUENCE</scope>
    <source>
        <strain evidence="4">CGMCC 1.15493</strain>
    </source>
</reference>
<evidence type="ECO:0000256" key="1">
    <source>
        <dbReference type="ARBA" id="ARBA00022448"/>
    </source>
</evidence>
<gene>
    <name evidence="4" type="ORF">GCM10011335_26160</name>
</gene>
<evidence type="ECO:0000256" key="3">
    <source>
        <dbReference type="SAM" id="MobiDB-lite"/>
    </source>
</evidence>
<accession>A0A917DAD2</accession>
<reference evidence="4" key="1">
    <citation type="journal article" date="2014" name="Int. J. Syst. Evol. Microbiol.">
        <title>Complete genome sequence of Corynebacterium casei LMG S-19264T (=DSM 44701T), isolated from a smear-ripened cheese.</title>
        <authorList>
            <consortium name="US DOE Joint Genome Institute (JGI-PGF)"/>
            <person name="Walter F."/>
            <person name="Albersmeier A."/>
            <person name="Kalinowski J."/>
            <person name="Ruckert C."/>
        </authorList>
    </citation>
    <scope>NUCLEOTIDE SEQUENCE</scope>
    <source>
        <strain evidence="4">CGMCC 1.15493</strain>
    </source>
</reference>
<proteinExistence type="predicted"/>
<evidence type="ECO:0000313" key="4">
    <source>
        <dbReference type="EMBL" id="GGD21982.1"/>
    </source>
</evidence>
<evidence type="ECO:0000256" key="2">
    <source>
        <dbReference type="ARBA" id="ARBA00022475"/>
    </source>
</evidence>
<keyword evidence="1" id="KW-0813">Transport</keyword>
<organism evidence="4 5">
    <name type="scientific">Aureimonas glaciei</name>
    <dbReference type="NCBI Taxonomy" id="1776957"/>
    <lineage>
        <taxon>Bacteria</taxon>
        <taxon>Pseudomonadati</taxon>
        <taxon>Pseudomonadota</taxon>
        <taxon>Alphaproteobacteria</taxon>
        <taxon>Hyphomicrobiales</taxon>
        <taxon>Aurantimonadaceae</taxon>
        <taxon>Aureimonas</taxon>
    </lineage>
</organism>
<keyword evidence="2" id="KW-0472">Membrane</keyword>
<dbReference type="AlphaFoldDB" id="A0A917DAD2"/>